<sequence length="187" mass="19132">MRLALQETDPMSARSSLSSPARAARALRAGAAAAALALALCACKPPDIPGPVAKTEYKLGAVPESSVGKIKLNYWKLEGPVKAGQPFALGISITNGSEVWLAAGTADSLRLSASWLEPTTYAARAPTVNIERKTGVGSGVSGAEQFTLVAPPAAGRVLLKLVLTDADGTSLEAAGVGPLHYDLTVDP</sequence>
<comment type="caution">
    <text evidence="1">The sequence shown here is derived from an EMBL/GenBank/DDBJ whole genome shotgun (WGS) entry which is preliminary data.</text>
</comment>
<protein>
    <submittedName>
        <fullName evidence="1">Uncharacterized protein</fullName>
    </submittedName>
</protein>
<gene>
    <name evidence="1" type="ORF">D9T17_07620</name>
</gene>
<organism evidence="1 2">
    <name type="scientific">Lysobacter enzymogenes</name>
    <dbReference type="NCBI Taxonomy" id="69"/>
    <lineage>
        <taxon>Bacteria</taxon>
        <taxon>Pseudomonadati</taxon>
        <taxon>Pseudomonadota</taxon>
        <taxon>Gammaproteobacteria</taxon>
        <taxon>Lysobacterales</taxon>
        <taxon>Lysobacteraceae</taxon>
        <taxon>Lysobacter</taxon>
    </lineage>
</organism>
<reference evidence="1 2" key="1">
    <citation type="submission" date="2018-10" db="EMBL/GenBank/DDBJ databases">
        <title>The genome of Lysobacter enzymogenes OH11.</title>
        <authorList>
            <person name="Liu F."/>
            <person name="Zhao Y."/>
            <person name="Qian G."/>
            <person name="Chen Y."/>
            <person name="Xu H."/>
        </authorList>
    </citation>
    <scope>NUCLEOTIDE SEQUENCE [LARGE SCALE GENOMIC DNA]</scope>
    <source>
        <strain evidence="1 2">OH11</strain>
    </source>
</reference>
<evidence type="ECO:0000313" key="1">
    <source>
        <dbReference type="EMBL" id="ROU07642.1"/>
    </source>
</evidence>
<dbReference type="EMBL" id="RCTY01000020">
    <property type="protein sequence ID" value="ROU07642.1"/>
    <property type="molecule type" value="Genomic_DNA"/>
</dbReference>
<evidence type="ECO:0000313" key="2">
    <source>
        <dbReference type="Proteomes" id="UP000275910"/>
    </source>
</evidence>
<dbReference type="Proteomes" id="UP000275910">
    <property type="component" value="Unassembled WGS sequence"/>
</dbReference>
<accession>A0A3N2RJK8</accession>
<proteinExistence type="predicted"/>
<name>A0A3N2RJK8_LYSEN</name>
<dbReference type="AlphaFoldDB" id="A0A3N2RJK8"/>